<dbReference type="NCBIfam" id="TIGR03594">
    <property type="entry name" value="GTPase_EngA"/>
    <property type="match status" value="1"/>
</dbReference>
<dbReference type="Pfam" id="PF14714">
    <property type="entry name" value="KH_dom-like"/>
    <property type="match status" value="1"/>
</dbReference>
<dbReference type="PIRSF" id="PIRSF006485">
    <property type="entry name" value="GTP-binding_EngA"/>
    <property type="match status" value="1"/>
</dbReference>
<dbReference type="SMART" id="SM00382">
    <property type="entry name" value="AAA"/>
    <property type="match status" value="2"/>
</dbReference>
<name>A0A9D2GHA9_9FIRM</name>
<dbReference type="InterPro" id="IPR005225">
    <property type="entry name" value="Small_GTP-bd"/>
</dbReference>
<sequence>MSKPIVAIVGRPNVGKSTLFNVLAGETISIVKDTPGVTRDRIYADCSWLDMNFTLIDTGGIEPDSRDVILSQMREQAEIAIATADVIIFIVDVRQGMVDADSKVADMLRRSRKPVVLAVNKVDSFAKFGNDVYEFYNLGIGEPIPVSAASRLGLGELLDAVCAHFDASQLEEEDDDRPRIAIVGKPNVGKSSIINKLTGENRVIVSDIAGTTRDAVDTAIVHNGQEYVFIDTAGLRRKSKIKEDLERYSIIRTVAAVERADIVVLVIDAVEGVTEQDAKIAGIAHDRGKGMIIAVNKWDAIEKNDKTIYEFTRKIRDTLAYMPYAEMLFISAKTGQRLNRLYELIDAVRENQNLRVATGVLNEIMTEAVALQQPPSDKGKRLKLYYITQVAVKPPTFVIFVNDKELMHFSYTRYIENKIREAFGFRGTSLRFIIRERSGKEN</sequence>
<dbReference type="InterPro" id="IPR003593">
    <property type="entry name" value="AAA+_ATPase"/>
</dbReference>
<evidence type="ECO:0000256" key="5">
    <source>
        <dbReference type="ARBA" id="ARBA00022741"/>
    </source>
</evidence>
<comment type="subunit">
    <text evidence="9">Associates with the 50S ribosomal subunit.</text>
</comment>
<comment type="caution">
    <text evidence="13">The sequence shown here is derived from an EMBL/GenBank/DDBJ whole genome shotgun (WGS) entry which is preliminary data.</text>
</comment>
<dbReference type="InterPro" id="IPR032859">
    <property type="entry name" value="KH_dom-like"/>
</dbReference>
<evidence type="ECO:0000256" key="4">
    <source>
        <dbReference type="ARBA" id="ARBA00022737"/>
    </source>
</evidence>
<dbReference type="InterPro" id="IPR015946">
    <property type="entry name" value="KH_dom-like_a/b"/>
</dbReference>
<reference evidence="13" key="1">
    <citation type="journal article" date="2021" name="PeerJ">
        <title>Extensive microbial diversity within the chicken gut microbiome revealed by metagenomics and culture.</title>
        <authorList>
            <person name="Gilroy R."/>
            <person name="Ravi A."/>
            <person name="Getino M."/>
            <person name="Pursley I."/>
            <person name="Horton D.L."/>
            <person name="Alikhan N.F."/>
            <person name="Baker D."/>
            <person name="Gharbi K."/>
            <person name="Hall N."/>
            <person name="Watson M."/>
            <person name="Adriaenssens E.M."/>
            <person name="Foster-Nyarko E."/>
            <person name="Jarju S."/>
            <person name="Secka A."/>
            <person name="Antonio M."/>
            <person name="Oren A."/>
            <person name="Chaudhuri R.R."/>
            <person name="La Ragione R."/>
            <person name="Hildebrand F."/>
            <person name="Pallen M.J."/>
        </authorList>
    </citation>
    <scope>NUCLEOTIDE SEQUENCE</scope>
    <source>
        <strain evidence="13">ChiBcec1-1093</strain>
    </source>
</reference>
<dbReference type="InterPro" id="IPR016484">
    <property type="entry name" value="GTPase_Der"/>
</dbReference>
<feature type="binding site" evidence="9">
    <location>
        <begin position="184"/>
        <end position="191"/>
    </location>
    <ligand>
        <name>GTP</name>
        <dbReference type="ChEBI" id="CHEBI:37565"/>
        <label>2</label>
    </ligand>
</feature>
<feature type="binding site" evidence="9">
    <location>
        <begin position="120"/>
        <end position="123"/>
    </location>
    <ligand>
        <name>GTP</name>
        <dbReference type="ChEBI" id="CHEBI:37565"/>
        <label>1</label>
    </ligand>
</feature>
<dbReference type="PROSITE" id="PS51712">
    <property type="entry name" value="G_ENGA"/>
    <property type="match status" value="2"/>
</dbReference>
<evidence type="ECO:0000256" key="11">
    <source>
        <dbReference type="RuleBase" id="RU004481"/>
    </source>
</evidence>
<feature type="binding site" evidence="9">
    <location>
        <begin position="296"/>
        <end position="299"/>
    </location>
    <ligand>
        <name>GTP</name>
        <dbReference type="ChEBI" id="CHEBI:37565"/>
        <label>2</label>
    </ligand>
</feature>
<feature type="domain" description="EngA-type G" evidence="12">
    <location>
        <begin position="4"/>
        <end position="169"/>
    </location>
</feature>
<dbReference type="AlphaFoldDB" id="A0A9D2GHA9"/>
<evidence type="ECO:0000256" key="8">
    <source>
        <dbReference type="ARBA" id="ARBA00053470"/>
    </source>
</evidence>
<keyword evidence="13" id="KW-0378">Hydrolase</keyword>
<dbReference type="FunFam" id="3.30.300.20:FF:000004">
    <property type="entry name" value="GTPase Der"/>
    <property type="match status" value="1"/>
</dbReference>
<dbReference type="EMBL" id="DXBC01000125">
    <property type="protein sequence ID" value="HIZ79714.1"/>
    <property type="molecule type" value="Genomic_DNA"/>
</dbReference>
<feature type="binding site" evidence="9">
    <location>
        <begin position="10"/>
        <end position="17"/>
    </location>
    <ligand>
        <name>GTP</name>
        <dbReference type="ChEBI" id="CHEBI:37565"/>
        <label>1</label>
    </ligand>
</feature>
<evidence type="ECO:0000313" key="14">
    <source>
        <dbReference type="Proteomes" id="UP000824101"/>
    </source>
</evidence>
<dbReference type="GO" id="GO:0043022">
    <property type="term" value="F:ribosome binding"/>
    <property type="evidence" value="ECO:0007669"/>
    <property type="project" value="TreeGrafter"/>
</dbReference>
<dbReference type="PANTHER" id="PTHR43834:SF6">
    <property type="entry name" value="GTPASE DER"/>
    <property type="match status" value="1"/>
</dbReference>
<dbReference type="Gene3D" id="3.30.300.20">
    <property type="match status" value="1"/>
</dbReference>
<dbReference type="HAMAP" id="MF_00195">
    <property type="entry name" value="GTPase_Der"/>
    <property type="match status" value="1"/>
</dbReference>
<reference evidence="13" key="2">
    <citation type="submission" date="2021-04" db="EMBL/GenBank/DDBJ databases">
        <authorList>
            <person name="Gilroy R."/>
        </authorList>
    </citation>
    <scope>NUCLEOTIDE SEQUENCE</scope>
    <source>
        <strain evidence="13">ChiBcec1-1093</strain>
    </source>
</reference>
<dbReference type="PANTHER" id="PTHR43834">
    <property type="entry name" value="GTPASE DER"/>
    <property type="match status" value="1"/>
</dbReference>
<dbReference type="SUPFAM" id="SSF52540">
    <property type="entry name" value="P-loop containing nucleoside triphosphate hydrolases"/>
    <property type="match status" value="2"/>
</dbReference>
<comment type="function">
    <text evidence="8 9 11">GTPase that plays an essential role in the late steps of ribosome biogenesis.</text>
</comment>
<dbReference type="GO" id="GO:0016787">
    <property type="term" value="F:hydrolase activity"/>
    <property type="evidence" value="ECO:0007669"/>
    <property type="project" value="UniProtKB-KW"/>
</dbReference>
<dbReference type="NCBIfam" id="TIGR00231">
    <property type="entry name" value="small_GTP"/>
    <property type="match status" value="2"/>
</dbReference>
<comment type="similarity">
    <text evidence="1 9 10 11">Belongs to the TRAFAC class TrmE-Era-EngA-EngB-Septin-like GTPase superfamily. EngA (Der) GTPase family.</text>
</comment>
<organism evidence="13 14">
    <name type="scientific">Candidatus Lachnoclostridium stercorigallinarum</name>
    <dbReference type="NCBI Taxonomy" id="2838634"/>
    <lineage>
        <taxon>Bacteria</taxon>
        <taxon>Bacillati</taxon>
        <taxon>Bacillota</taxon>
        <taxon>Clostridia</taxon>
        <taxon>Lachnospirales</taxon>
        <taxon>Lachnospiraceae</taxon>
    </lineage>
</organism>
<proteinExistence type="inferred from homology"/>
<accession>A0A9D2GHA9</accession>
<dbReference type="FunFam" id="3.40.50.300:FF:000057">
    <property type="entry name" value="GTPase Der"/>
    <property type="match status" value="1"/>
</dbReference>
<protein>
    <recommendedName>
        <fullName evidence="2 9">GTPase Der</fullName>
    </recommendedName>
    <alternativeName>
        <fullName evidence="7 9">GTP-binding protein EngA</fullName>
    </alternativeName>
</protein>
<keyword evidence="3 9" id="KW-0690">Ribosome biogenesis</keyword>
<dbReference type="PRINTS" id="PR00326">
    <property type="entry name" value="GTP1OBG"/>
</dbReference>
<dbReference type="Pfam" id="PF01926">
    <property type="entry name" value="MMR_HSR1"/>
    <property type="match status" value="2"/>
</dbReference>
<evidence type="ECO:0000256" key="7">
    <source>
        <dbReference type="ARBA" id="ARBA00032345"/>
    </source>
</evidence>
<dbReference type="CDD" id="cd01895">
    <property type="entry name" value="EngA2"/>
    <property type="match status" value="1"/>
</dbReference>
<evidence type="ECO:0000256" key="9">
    <source>
        <dbReference type="HAMAP-Rule" id="MF_00195"/>
    </source>
</evidence>
<evidence type="ECO:0000256" key="1">
    <source>
        <dbReference type="ARBA" id="ARBA00008279"/>
    </source>
</evidence>
<dbReference type="GO" id="GO:0005525">
    <property type="term" value="F:GTP binding"/>
    <property type="evidence" value="ECO:0007669"/>
    <property type="project" value="UniProtKB-UniRule"/>
</dbReference>
<keyword evidence="5 9" id="KW-0547">Nucleotide-binding</keyword>
<keyword evidence="6 9" id="KW-0342">GTP-binding</keyword>
<dbReference type="Gene3D" id="3.40.50.300">
    <property type="entry name" value="P-loop containing nucleotide triphosphate hydrolases"/>
    <property type="match status" value="2"/>
</dbReference>
<dbReference type="InterPro" id="IPR031166">
    <property type="entry name" value="G_ENGA"/>
</dbReference>
<evidence type="ECO:0000256" key="3">
    <source>
        <dbReference type="ARBA" id="ARBA00022517"/>
    </source>
</evidence>
<evidence type="ECO:0000259" key="12">
    <source>
        <dbReference type="PROSITE" id="PS51712"/>
    </source>
</evidence>
<feature type="binding site" evidence="9">
    <location>
        <begin position="231"/>
        <end position="235"/>
    </location>
    <ligand>
        <name>GTP</name>
        <dbReference type="ChEBI" id="CHEBI:37565"/>
        <label>2</label>
    </ligand>
</feature>
<evidence type="ECO:0000256" key="2">
    <source>
        <dbReference type="ARBA" id="ARBA00020953"/>
    </source>
</evidence>
<feature type="binding site" evidence="9">
    <location>
        <begin position="57"/>
        <end position="61"/>
    </location>
    <ligand>
        <name>GTP</name>
        <dbReference type="ChEBI" id="CHEBI:37565"/>
        <label>1</label>
    </ligand>
</feature>
<dbReference type="Proteomes" id="UP000824101">
    <property type="component" value="Unassembled WGS sequence"/>
</dbReference>
<dbReference type="InterPro" id="IPR006073">
    <property type="entry name" value="GTP-bd"/>
</dbReference>
<feature type="domain" description="EngA-type G" evidence="12">
    <location>
        <begin position="178"/>
        <end position="353"/>
    </location>
</feature>
<evidence type="ECO:0000256" key="6">
    <source>
        <dbReference type="ARBA" id="ARBA00023134"/>
    </source>
</evidence>
<dbReference type="CDD" id="cd01894">
    <property type="entry name" value="EngA1"/>
    <property type="match status" value="1"/>
</dbReference>
<dbReference type="InterPro" id="IPR027417">
    <property type="entry name" value="P-loop_NTPase"/>
</dbReference>
<gene>
    <name evidence="9 13" type="primary">der</name>
    <name evidence="13" type="ORF">IAA17_08005</name>
</gene>
<dbReference type="FunFam" id="3.40.50.300:FF:000040">
    <property type="entry name" value="GTPase Der"/>
    <property type="match status" value="1"/>
</dbReference>
<keyword evidence="4 11" id="KW-0677">Repeat</keyword>
<dbReference type="GO" id="GO:0042254">
    <property type="term" value="P:ribosome biogenesis"/>
    <property type="evidence" value="ECO:0007669"/>
    <property type="project" value="UniProtKB-KW"/>
</dbReference>
<evidence type="ECO:0000256" key="10">
    <source>
        <dbReference type="PROSITE-ProRule" id="PRU01049"/>
    </source>
</evidence>
<evidence type="ECO:0000313" key="13">
    <source>
        <dbReference type="EMBL" id="HIZ79714.1"/>
    </source>
</evidence>